<proteinExistence type="inferred from homology"/>
<feature type="region of interest" description="Disordered" evidence="7">
    <location>
        <begin position="116"/>
        <end position="202"/>
    </location>
</feature>
<dbReference type="AlphaFoldDB" id="A0A133L0Y4"/>
<comment type="similarity">
    <text evidence="1 6">Belongs to the RpoE family.</text>
</comment>
<dbReference type="InterPro" id="IPR029757">
    <property type="entry name" value="RpoE"/>
</dbReference>
<evidence type="ECO:0000256" key="7">
    <source>
        <dbReference type="SAM" id="MobiDB-lite"/>
    </source>
</evidence>
<dbReference type="GO" id="GO:0003899">
    <property type="term" value="F:DNA-directed RNA polymerase activity"/>
    <property type="evidence" value="ECO:0007669"/>
    <property type="project" value="UniProtKB-UniRule"/>
</dbReference>
<dbReference type="PATRIC" id="fig|1398.22.peg.334"/>
<evidence type="ECO:0000259" key="8">
    <source>
        <dbReference type="PROSITE" id="PS51913"/>
    </source>
</evidence>
<dbReference type="Pfam" id="PF05066">
    <property type="entry name" value="HARE-HTH"/>
    <property type="match status" value="1"/>
</dbReference>
<organism evidence="9 10">
    <name type="scientific">Heyndrickxia coagulans</name>
    <name type="common">Weizmannia coagulans</name>
    <dbReference type="NCBI Taxonomy" id="1398"/>
    <lineage>
        <taxon>Bacteria</taxon>
        <taxon>Bacillati</taxon>
        <taxon>Bacillota</taxon>
        <taxon>Bacilli</taxon>
        <taxon>Bacillales</taxon>
        <taxon>Bacillaceae</taxon>
        <taxon>Heyndrickxia</taxon>
    </lineage>
</organism>
<comment type="subunit">
    <text evidence="6">RNAP is composed of a core of 2 alpha, a beta and a beta' subunits. The core is associated with a delta subunit and one of several sigma factors.</text>
</comment>
<dbReference type="NCBIfam" id="TIGR04567">
    <property type="entry name" value="RNAP_delt_lowGC"/>
    <property type="match status" value="1"/>
</dbReference>
<dbReference type="GO" id="GO:0006355">
    <property type="term" value="P:regulation of DNA-templated transcription"/>
    <property type="evidence" value="ECO:0007669"/>
    <property type="project" value="UniProtKB-UniRule"/>
</dbReference>
<evidence type="ECO:0000256" key="2">
    <source>
        <dbReference type="ARBA" id="ARBA00022478"/>
    </source>
</evidence>
<feature type="compositionally biased region" description="Acidic residues" evidence="7">
    <location>
        <begin position="116"/>
        <end position="196"/>
    </location>
</feature>
<comment type="caution">
    <text evidence="9">The sequence shown here is derived from an EMBL/GenBank/DDBJ whole genome shotgun (WGS) entry which is preliminary data.</text>
</comment>
<evidence type="ECO:0000256" key="6">
    <source>
        <dbReference type="HAMAP-Rule" id="MF_00357"/>
    </source>
</evidence>
<dbReference type="InterPro" id="IPR007759">
    <property type="entry name" value="Asxl_HARE-HTH"/>
</dbReference>
<reference evidence="10" key="1">
    <citation type="submission" date="2016-01" db="EMBL/GenBank/DDBJ databases">
        <authorList>
            <person name="Mitreva M."/>
            <person name="Pepin K.H."/>
            <person name="Mihindukulasuriya K.A."/>
            <person name="Fulton R."/>
            <person name="Fronick C."/>
            <person name="O'Laughlin M."/>
            <person name="Miner T."/>
            <person name="Herter B."/>
            <person name="Rosa B.A."/>
            <person name="Cordes M."/>
            <person name="Tomlinson C."/>
            <person name="Wollam A."/>
            <person name="Palsikar V.B."/>
            <person name="Mardis E.R."/>
            <person name="Wilson R.K."/>
        </authorList>
    </citation>
    <scope>NUCLEOTIDE SEQUENCE [LARGE SCALE GENOMIC DNA]</scope>
    <source>
        <strain evidence="10">GED7749B</strain>
    </source>
</reference>
<dbReference type="EMBL" id="LRPN01000014">
    <property type="protein sequence ID" value="KWZ85619.1"/>
    <property type="molecule type" value="Genomic_DNA"/>
</dbReference>
<dbReference type="HAMAP" id="MF_00357">
    <property type="entry name" value="RNApol_bact_RpoE"/>
    <property type="match status" value="1"/>
</dbReference>
<protein>
    <recommendedName>
        <fullName evidence="6">Probable DNA-directed RNA polymerase subunit delta</fullName>
    </recommendedName>
    <alternativeName>
        <fullName evidence="6">RNAP delta factor</fullName>
    </alternativeName>
</protein>
<evidence type="ECO:0000256" key="3">
    <source>
        <dbReference type="ARBA" id="ARBA00022679"/>
    </source>
</evidence>
<dbReference type="PROSITE" id="PS51913">
    <property type="entry name" value="HTH_HARE"/>
    <property type="match status" value="1"/>
</dbReference>
<gene>
    <name evidence="6" type="primary">rpoE</name>
    <name evidence="9" type="ORF">HMPREF3213_00342</name>
</gene>
<sequence>MRKGVRRVSLRQLPKEELKEMSFIELAEQILEEKKQVTSFQDLLAEIGAVLGLPEEETERKMIQFYTDLNIDGRFISLGDNTWGLRAWYPVDQIDEEVTHTVKTKTKRKKAKVVEEEEDIIDDEDLDLEDIDDEVEDEEEDFADEDDEDEDLAEDEDLVDDEFSDIDEDEDEEETFEDDELLTDDFDITEDEEEEDAHDKQL</sequence>
<keyword evidence="3 6" id="KW-0808">Transferase</keyword>
<evidence type="ECO:0000256" key="4">
    <source>
        <dbReference type="ARBA" id="ARBA00022695"/>
    </source>
</evidence>
<evidence type="ECO:0000256" key="1">
    <source>
        <dbReference type="ARBA" id="ARBA00009828"/>
    </source>
</evidence>
<dbReference type="Proteomes" id="UP000070376">
    <property type="component" value="Unassembled WGS sequence"/>
</dbReference>
<evidence type="ECO:0000313" key="10">
    <source>
        <dbReference type="Proteomes" id="UP000070376"/>
    </source>
</evidence>
<dbReference type="GO" id="GO:0006351">
    <property type="term" value="P:DNA-templated transcription"/>
    <property type="evidence" value="ECO:0007669"/>
    <property type="project" value="InterPro"/>
</dbReference>
<keyword evidence="4 6" id="KW-0548">Nucleotidyltransferase</keyword>
<dbReference type="InterPro" id="IPR038087">
    <property type="entry name" value="RNAP_delta_N_dom_sf"/>
</dbReference>
<name>A0A133L0Y4_HEYCO</name>
<keyword evidence="2 6" id="KW-0240">DNA-directed RNA polymerase</keyword>
<evidence type="ECO:0000256" key="5">
    <source>
        <dbReference type="ARBA" id="ARBA00023163"/>
    </source>
</evidence>
<feature type="domain" description="HTH HARE-type" evidence="8">
    <location>
        <begin position="21"/>
        <end position="88"/>
    </location>
</feature>
<evidence type="ECO:0000313" key="9">
    <source>
        <dbReference type="EMBL" id="KWZ85619.1"/>
    </source>
</evidence>
<dbReference type="GO" id="GO:0000428">
    <property type="term" value="C:DNA-directed RNA polymerase complex"/>
    <property type="evidence" value="ECO:0007669"/>
    <property type="project" value="UniProtKB-KW"/>
</dbReference>
<dbReference type="Gene3D" id="1.10.10.1250">
    <property type="entry name" value="RNA polymerase, subunit delta, N-terminal domain"/>
    <property type="match status" value="1"/>
</dbReference>
<keyword evidence="5 6" id="KW-0804">Transcription</keyword>
<accession>A0A133L0Y4</accession>
<comment type="function">
    <text evidence="6">Participates in both the initiation and recycling phases of transcription. In the presence of the delta subunit, RNAP displays an increased specificity of transcription, a decreased affinity for nucleic acids, and an increased efficiency of RNA synthesis because of enhanced recycling.</text>
</comment>